<evidence type="ECO:0000313" key="2">
    <source>
        <dbReference type="Proteomes" id="UP000308600"/>
    </source>
</evidence>
<protein>
    <submittedName>
        <fullName evidence="1">Uncharacterized protein</fullName>
    </submittedName>
</protein>
<dbReference type="EMBL" id="ML208334">
    <property type="protein sequence ID" value="TFK69257.1"/>
    <property type="molecule type" value="Genomic_DNA"/>
</dbReference>
<accession>A0ACD3AUJ6</accession>
<sequence>MRPHRTSTAAVLRASRISTCPTTAGGAPTLEDERAVVMGRMTWCWEPGTTLWKQADQSESISLPPTLASIIHLKFLNQLLLKGRTLHPNKVINSGLGRGTLKLVVVWSCHPGSDSIQALLIRDGRSRRRGLGIKSELGEFNWSMEGLDFPPERPMISHNSMRSRN</sequence>
<name>A0ACD3AUJ6_9AGAR</name>
<evidence type="ECO:0000313" key="1">
    <source>
        <dbReference type="EMBL" id="TFK69257.1"/>
    </source>
</evidence>
<organism evidence="1 2">
    <name type="scientific">Pluteus cervinus</name>
    <dbReference type="NCBI Taxonomy" id="181527"/>
    <lineage>
        <taxon>Eukaryota</taxon>
        <taxon>Fungi</taxon>
        <taxon>Dikarya</taxon>
        <taxon>Basidiomycota</taxon>
        <taxon>Agaricomycotina</taxon>
        <taxon>Agaricomycetes</taxon>
        <taxon>Agaricomycetidae</taxon>
        <taxon>Agaricales</taxon>
        <taxon>Pluteineae</taxon>
        <taxon>Pluteaceae</taxon>
        <taxon>Pluteus</taxon>
    </lineage>
</organism>
<dbReference type="Proteomes" id="UP000308600">
    <property type="component" value="Unassembled WGS sequence"/>
</dbReference>
<gene>
    <name evidence="1" type="ORF">BDN72DRAFT_622590</name>
</gene>
<proteinExistence type="predicted"/>
<keyword evidence="2" id="KW-1185">Reference proteome</keyword>
<reference evidence="1 2" key="1">
    <citation type="journal article" date="2019" name="Nat. Ecol. Evol.">
        <title>Megaphylogeny resolves global patterns of mushroom evolution.</title>
        <authorList>
            <person name="Varga T."/>
            <person name="Krizsan K."/>
            <person name="Foldi C."/>
            <person name="Dima B."/>
            <person name="Sanchez-Garcia M."/>
            <person name="Sanchez-Ramirez S."/>
            <person name="Szollosi G.J."/>
            <person name="Szarkandi J.G."/>
            <person name="Papp V."/>
            <person name="Albert L."/>
            <person name="Andreopoulos W."/>
            <person name="Angelini C."/>
            <person name="Antonin V."/>
            <person name="Barry K.W."/>
            <person name="Bougher N.L."/>
            <person name="Buchanan P."/>
            <person name="Buyck B."/>
            <person name="Bense V."/>
            <person name="Catcheside P."/>
            <person name="Chovatia M."/>
            <person name="Cooper J."/>
            <person name="Damon W."/>
            <person name="Desjardin D."/>
            <person name="Finy P."/>
            <person name="Geml J."/>
            <person name="Haridas S."/>
            <person name="Hughes K."/>
            <person name="Justo A."/>
            <person name="Karasinski D."/>
            <person name="Kautmanova I."/>
            <person name="Kiss B."/>
            <person name="Kocsube S."/>
            <person name="Kotiranta H."/>
            <person name="LaButti K.M."/>
            <person name="Lechner B.E."/>
            <person name="Liimatainen K."/>
            <person name="Lipzen A."/>
            <person name="Lukacs Z."/>
            <person name="Mihaltcheva S."/>
            <person name="Morgado L.N."/>
            <person name="Niskanen T."/>
            <person name="Noordeloos M.E."/>
            <person name="Ohm R.A."/>
            <person name="Ortiz-Santana B."/>
            <person name="Ovrebo C."/>
            <person name="Racz N."/>
            <person name="Riley R."/>
            <person name="Savchenko A."/>
            <person name="Shiryaev A."/>
            <person name="Soop K."/>
            <person name="Spirin V."/>
            <person name="Szebenyi C."/>
            <person name="Tomsovsky M."/>
            <person name="Tulloss R.E."/>
            <person name="Uehling J."/>
            <person name="Grigoriev I.V."/>
            <person name="Vagvolgyi C."/>
            <person name="Papp T."/>
            <person name="Martin F.M."/>
            <person name="Miettinen O."/>
            <person name="Hibbett D.S."/>
            <person name="Nagy L.G."/>
        </authorList>
    </citation>
    <scope>NUCLEOTIDE SEQUENCE [LARGE SCALE GENOMIC DNA]</scope>
    <source>
        <strain evidence="1 2">NL-1719</strain>
    </source>
</reference>